<dbReference type="Proteomes" id="UP000007590">
    <property type="component" value="Chromosome"/>
</dbReference>
<protein>
    <submittedName>
        <fullName evidence="1">Uncharacterized protein</fullName>
    </submittedName>
</protein>
<accession>H8KQ81</accession>
<dbReference type="STRING" id="929556.Solca_1287"/>
<name>H8KQ81_SOLCM</name>
<organism evidence="1 2">
    <name type="scientific">Solitalea canadensis (strain ATCC 29591 / DSM 3403 / JCM 21819 / LMG 8368 / NBRC 15130 / NCIMB 12057 / USAM 9D)</name>
    <name type="common">Flexibacter canadensis</name>
    <dbReference type="NCBI Taxonomy" id="929556"/>
    <lineage>
        <taxon>Bacteria</taxon>
        <taxon>Pseudomonadati</taxon>
        <taxon>Bacteroidota</taxon>
        <taxon>Sphingobacteriia</taxon>
        <taxon>Sphingobacteriales</taxon>
        <taxon>Sphingobacteriaceae</taxon>
        <taxon>Solitalea</taxon>
    </lineage>
</organism>
<sequence length="32" mass="3668">MANVLYAIDPELSTMNQFTQMLLTMDHGLKKL</sequence>
<dbReference type="KEGG" id="scn:Solca_1287"/>
<evidence type="ECO:0000313" key="2">
    <source>
        <dbReference type="Proteomes" id="UP000007590"/>
    </source>
</evidence>
<evidence type="ECO:0000313" key="1">
    <source>
        <dbReference type="EMBL" id="AFD06376.1"/>
    </source>
</evidence>
<gene>
    <name evidence="1" type="ordered locus">Solca_1287</name>
</gene>
<reference evidence="1" key="1">
    <citation type="submission" date="2012-02" db="EMBL/GenBank/DDBJ databases">
        <title>The complete genome of Solitalea canadensis DSM 3403.</title>
        <authorList>
            <consortium name="US DOE Joint Genome Institute (JGI-PGF)"/>
            <person name="Lucas S."/>
            <person name="Copeland A."/>
            <person name="Lapidus A."/>
            <person name="Glavina del Rio T."/>
            <person name="Dalin E."/>
            <person name="Tice H."/>
            <person name="Bruce D."/>
            <person name="Goodwin L."/>
            <person name="Pitluck S."/>
            <person name="Peters L."/>
            <person name="Ovchinnikova G."/>
            <person name="Lu M."/>
            <person name="Kyrpides N."/>
            <person name="Mavromatis K."/>
            <person name="Ivanova N."/>
            <person name="Brettin T."/>
            <person name="Detter J.C."/>
            <person name="Han C."/>
            <person name="Larimer F."/>
            <person name="Land M."/>
            <person name="Hauser L."/>
            <person name="Markowitz V."/>
            <person name="Cheng J.-F."/>
            <person name="Hugenholtz P."/>
            <person name="Woyke T."/>
            <person name="Wu D."/>
            <person name="Spring S."/>
            <person name="Schroeder M."/>
            <person name="Kopitz M."/>
            <person name="Brambilla E."/>
            <person name="Klenk H.-P."/>
            <person name="Eisen J.A."/>
        </authorList>
    </citation>
    <scope>NUCLEOTIDE SEQUENCE</scope>
    <source>
        <strain evidence="1">DSM 3403</strain>
    </source>
</reference>
<dbReference type="EMBL" id="CP003349">
    <property type="protein sequence ID" value="AFD06376.1"/>
    <property type="molecule type" value="Genomic_DNA"/>
</dbReference>
<keyword evidence="2" id="KW-1185">Reference proteome</keyword>
<proteinExistence type="predicted"/>
<dbReference type="AlphaFoldDB" id="H8KQ81"/>
<dbReference type="HOGENOM" id="CLU_3391384_0_0_10"/>